<evidence type="ECO:0000256" key="12">
    <source>
        <dbReference type="ARBA" id="ARBA00022837"/>
    </source>
</evidence>
<dbReference type="Gene3D" id="3.40.50.970">
    <property type="match status" value="2"/>
</dbReference>
<evidence type="ECO:0000256" key="14">
    <source>
        <dbReference type="ARBA" id="ARBA00023052"/>
    </source>
</evidence>
<comment type="function">
    <text evidence="6">Catalyzes the transfer of a two-carbon ketol group from a ketose donor to an aldose acceptor, via a covalent intermediate with the cofactor thiamine pyrophosphate.</text>
</comment>
<dbReference type="EC" id="2.2.1.1" evidence="9"/>
<reference evidence="17" key="1">
    <citation type="submission" date="2024-02" db="EMBL/GenBank/DDBJ databases">
        <title>Tomenella chthoni gen. nov. sp. nov., a member of the family Jonesiaceae isolated from bat guano.</title>
        <authorList>
            <person name="Miller S.L."/>
            <person name="King J."/>
            <person name="Sankaranarayanan K."/>
            <person name="Lawson P.A."/>
        </authorList>
    </citation>
    <scope>NUCLEOTIDE SEQUENCE</scope>
    <source>
        <strain evidence="17">BS-20</strain>
    </source>
</reference>
<keyword evidence="14" id="KW-0786">Thiamine pyrophosphate</keyword>
<evidence type="ECO:0000256" key="11">
    <source>
        <dbReference type="ARBA" id="ARBA00022723"/>
    </source>
</evidence>
<comment type="cofactor">
    <cofactor evidence="4">
        <name>Mg(2+)</name>
        <dbReference type="ChEBI" id="CHEBI:18420"/>
    </cofactor>
</comment>
<evidence type="ECO:0000256" key="6">
    <source>
        <dbReference type="ARBA" id="ARBA00002931"/>
    </source>
</evidence>
<evidence type="ECO:0000256" key="8">
    <source>
        <dbReference type="ARBA" id="ARBA00011738"/>
    </source>
</evidence>
<dbReference type="PROSITE" id="PS00802">
    <property type="entry name" value="TRANSKETOLASE_2"/>
    <property type="match status" value="1"/>
</dbReference>
<dbReference type="SUPFAM" id="SSF52922">
    <property type="entry name" value="TK C-terminal domain-like"/>
    <property type="match status" value="1"/>
</dbReference>
<sequence length="671" mass="72519">MSTQVATAPSTPLNCSTVENQSINTSRMLAVDQVFRAGSGHYGFPLGAGSIVHTLFAKHLMFNPGDPTWINRDRFILSAGHGSAMLYSMLHLAGYDLSISDLKDFRQWGSKTPGHPERDDTPGVEVTTGPLGQGFANAVGIAIAEEYLRSLAGSDTINHRTWVLVSDGDLMEGIAYEAAAIAGKLELGKLCVIYDDNDVVIDSRASETMDSEGIVGMFRALDWEVLEVTDGMDIQALDLAMVQASQQVNRPTMIRVKTVIGAGSPLSDNKSSHSGAPSQQDLEATRAALELQEFKPFEVPEPVADYWIQVRARLQQNYDRWQRKAKTSPGKQVLDSLAQAGTTALAALAQLPLPSSNEATRTSSGTILDAIYKDVPFLIGGAADLAGATFARFTDSAVFGSETRSGQNIRFGVREHAMTAIANGITLHSELRGFGSTFLMFATYAANSLRMAALQSCGSIHVFSHDSVLLGEDGPTHQPVEVLSFLRSIPKMQVLRPADFYETKEAWALAITEAQRPTCIVLSRSVLPQLDRTSQIGSASQGAFLLKVVDNPEVVLIASGSETHLALEAAERMSDHRIAVVSVLDTERFASLPSSEFQKFAPEGTPRVIIEASHPMSWYRILRPSDRFVGVSEFGASAPEQVIAQEFGLTSENICKVATEVITSFATSMVE</sequence>
<dbReference type="InterPro" id="IPR005475">
    <property type="entry name" value="Transketolase-like_Pyr-bd"/>
</dbReference>
<evidence type="ECO:0000256" key="4">
    <source>
        <dbReference type="ARBA" id="ARBA00001946"/>
    </source>
</evidence>
<dbReference type="PANTHER" id="PTHR43522:SF2">
    <property type="entry name" value="TRANSKETOLASE 1-RELATED"/>
    <property type="match status" value="1"/>
</dbReference>
<dbReference type="Pfam" id="PF00456">
    <property type="entry name" value="Transketolase_N"/>
    <property type="match status" value="1"/>
</dbReference>
<dbReference type="InterPro" id="IPR055152">
    <property type="entry name" value="Transketolase-like_C_2"/>
</dbReference>
<feature type="domain" description="Transketolase-like pyrimidine-binding" evidence="16">
    <location>
        <begin position="358"/>
        <end position="529"/>
    </location>
</feature>
<dbReference type="PANTHER" id="PTHR43522">
    <property type="entry name" value="TRANSKETOLASE"/>
    <property type="match status" value="1"/>
</dbReference>
<dbReference type="AlphaFoldDB" id="A0AAU7DQH7"/>
<protein>
    <recommendedName>
        <fullName evidence="9">transketolase</fullName>
        <ecNumber evidence="9">2.2.1.1</ecNumber>
    </recommendedName>
</protein>
<comment type="catalytic activity">
    <reaction evidence="15">
        <text>D-sedoheptulose 7-phosphate + D-glyceraldehyde 3-phosphate = aldehydo-D-ribose 5-phosphate + D-xylulose 5-phosphate</text>
        <dbReference type="Rhea" id="RHEA:10508"/>
        <dbReference type="ChEBI" id="CHEBI:57483"/>
        <dbReference type="ChEBI" id="CHEBI:57737"/>
        <dbReference type="ChEBI" id="CHEBI:58273"/>
        <dbReference type="ChEBI" id="CHEBI:59776"/>
        <dbReference type="EC" id="2.2.1.1"/>
    </reaction>
</comment>
<dbReference type="GO" id="GO:0004802">
    <property type="term" value="F:transketolase activity"/>
    <property type="evidence" value="ECO:0007669"/>
    <property type="project" value="UniProtKB-EC"/>
</dbReference>
<evidence type="ECO:0000256" key="1">
    <source>
        <dbReference type="ARBA" id="ARBA00001913"/>
    </source>
</evidence>
<evidence type="ECO:0000313" key="17">
    <source>
        <dbReference type="EMBL" id="XBH20452.1"/>
    </source>
</evidence>
<name>A0AAU7DQH7_9MICO</name>
<comment type="similarity">
    <text evidence="7">Belongs to the transketolase family.</text>
</comment>
<dbReference type="InterPro" id="IPR033247">
    <property type="entry name" value="Transketolase_fam"/>
</dbReference>
<evidence type="ECO:0000256" key="2">
    <source>
        <dbReference type="ARBA" id="ARBA00001936"/>
    </source>
</evidence>
<dbReference type="InterPro" id="IPR005474">
    <property type="entry name" value="Transketolase_N"/>
</dbReference>
<dbReference type="GO" id="GO:0006098">
    <property type="term" value="P:pentose-phosphate shunt"/>
    <property type="evidence" value="ECO:0007669"/>
    <property type="project" value="TreeGrafter"/>
</dbReference>
<proteinExistence type="inferred from homology"/>
<keyword evidence="12" id="KW-0106">Calcium</keyword>
<accession>A0AAU7DQH7</accession>
<evidence type="ECO:0000256" key="7">
    <source>
        <dbReference type="ARBA" id="ARBA00007131"/>
    </source>
</evidence>
<evidence type="ECO:0000256" key="10">
    <source>
        <dbReference type="ARBA" id="ARBA00022679"/>
    </source>
</evidence>
<dbReference type="InterPro" id="IPR020826">
    <property type="entry name" value="Transketolase_BS"/>
</dbReference>
<keyword evidence="13" id="KW-0460">Magnesium</keyword>
<comment type="cofactor">
    <cofactor evidence="1">
        <name>Ca(2+)</name>
        <dbReference type="ChEBI" id="CHEBI:29108"/>
    </cofactor>
</comment>
<dbReference type="Pfam" id="PF22613">
    <property type="entry name" value="Transketolase_C_1"/>
    <property type="match status" value="1"/>
</dbReference>
<organism evidence="17">
    <name type="scientific">Jonesiaceae bacterium BS-20</name>
    <dbReference type="NCBI Taxonomy" id="3120821"/>
    <lineage>
        <taxon>Bacteria</taxon>
        <taxon>Bacillati</taxon>
        <taxon>Actinomycetota</taxon>
        <taxon>Actinomycetes</taxon>
        <taxon>Micrococcales</taxon>
        <taxon>Jonesiaceae</taxon>
    </lineage>
</organism>
<evidence type="ECO:0000259" key="16">
    <source>
        <dbReference type="SMART" id="SM00861"/>
    </source>
</evidence>
<dbReference type="InterPro" id="IPR009014">
    <property type="entry name" value="Transketo_C/PFOR_II"/>
</dbReference>
<dbReference type="FunFam" id="3.40.50.970:FF:000045">
    <property type="entry name" value="Transketolase"/>
    <property type="match status" value="1"/>
</dbReference>
<evidence type="ECO:0000256" key="13">
    <source>
        <dbReference type="ARBA" id="ARBA00022842"/>
    </source>
</evidence>
<keyword evidence="10 17" id="KW-0808">Transferase</keyword>
<dbReference type="Pfam" id="PF02779">
    <property type="entry name" value="Transket_pyr"/>
    <property type="match status" value="1"/>
</dbReference>
<keyword evidence="11" id="KW-0479">Metal-binding</keyword>
<evidence type="ECO:0000256" key="9">
    <source>
        <dbReference type="ARBA" id="ARBA00013152"/>
    </source>
</evidence>
<evidence type="ECO:0000256" key="5">
    <source>
        <dbReference type="ARBA" id="ARBA00001964"/>
    </source>
</evidence>
<dbReference type="EMBL" id="CP146203">
    <property type="protein sequence ID" value="XBH20452.1"/>
    <property type="molecule type" value="Genomic_DNA"/>
</dbReference>
<dbReference type="CDD" id="cd07033">
    <property type="entry name" value="TPP_PYR_DXS_TK_like"/>
    <property type="match status" value="1"/>
</dbReference>
<evidence type="ECO:0000256" key="15">
    <source>
        <dbReference type="ARBA" id="ARBA00049473"/>
    </source>
</evidence>
<comment type="cofactor">
    <cofactor evidence="2">
        <name>Mn(2+)</name>
        <dbReference type="ChEBI" id="CHEBI:29035"/>
    </cofactor>
</comment>
<dbReference type="GO" id="GO:0000287">
    <property type="term" value="F:magnesium ion binding"/>
    <property type="evidence" value="ECO:0007669"/>
    <property type="project" value="UniProtKB-ARBA"/>
</dbReference>
<comment type="cofactor">
    <cofactor evidence="5">
        <name>thiamine diphosphate</name>
        <dbReference type="ChEBI" id="CHEBI:58937"/>
    </cofactor>
</comment>
<gene>
    <name evidence="17" type="ORF">V5R04_09345</name>
</gene>
<dbReference type="SMART" id="SM00861">
    <property type="entry name" value="Transket_pyr"/>
    <property type="match status" value="1"/>
</dbReference>
<dbReference type="InterPro" id="IPR029061">
    <property type="entry name" value="THDP-binding"/>
</dbReference>
<evidence type="ECO:0000256" key="3">
    <source>
        <dbReference type="ARBA" id="ARBA00001941"/>
    </source>
</evidence>
<comment type="cofactor">
    <cofactor evidence="3">
        <name>Co(2+)</name>
        <dbReference type="ChEBI" id="CHEBI:48828"/>
    </cofactor>
</comment>
<dbReference type="Gene3D" id="3.40.50.920">
    <property type="match status" value="1"/>
</dbReference>
<dbReference type="CDD" id="cd02012">
    <property type="entry name" value="TPP_TK"/>
    <property type="match status" value="1"/>
</dbReference>
<comment type="subunit">
    <text evidence="8">Homodimer.</text>
</comment>
<dbReference type="SUPFAM" id="SSF52518">
    <property type="entry name" value="Thiamin diphosphate-binding fold (THDP-binding)"/>
    <property type="match status" value="2"/>
</dbReference>
<dbReference type="GO" id="GO:0005829">
    <property type="term" value="C:cytosol"/>
    <property type="evidence" value="ECO:0007669"/>
    <property type="project" value="TreeGrafter"/>
</dbReference>